<name>A0A818IEM2_9BILA</name>
<feature type="region of interest" description="Disordered" evidence="1">
    <location>
        <begin position="943"/>
        <end position="967"/>
    </location>
</feature>
<dbReference type="Pfam" id="PF08487">
    <property type="entry name" value="VIT"/>
    <property type="match status" value="1"/>
</dbReference>
<dbReference type="InterPro" id="IPR036465">
    <property type="entry name" value="vWFA_dom_sf"/>
</dbReference>
<dbReference type="Proteomes" id="UP000663868">
    <property type="component" value="Unassembled WGS sequence"/>
</dbReference>
<evidence type="ECO:0000259" key="4">
    <source>
        <dbReference type="PROSITE" id="PS51468"/>
    </source>
</evidence>
<dbReference type="Gene3D" id="3.40.50.410">
    <property type="entry name" value="von Willebrand factor, type A domain"/>
    <property type="match status" value="1"/>
</dbReference>
<evidence type="ECO:0000256" key="2">
    <source>
        <dbReference type="SAM" id="Phobius"/>
    </source>
</evidence>
<gene>
    <name evidence="5" type="ORF">KXQ929_LOCUS1086</name>
</gene>
<proteinExistence type="predicted"/>
<evidence type="ECO:0000259" key="3">
    <source>
        <dbReference type="PROSITE" id="PS50234"/>
    </source>
</evidence>
<keyword evidence="2" id="KW-0812">Transmembrane</keyword>
<dbReference type="SUPFAM" id="SSF53300">
    <property type="entry name" value="vWA-like"/>
    <property type="match status" value="1"/>
</dbReference>
<feature type="domain" description="VWFA" evidence="3">
    <location>
        <begin position="665"/>
        <end position="850"/>
    </location>
</feature>
<sequence length="1194" mass="134065">MRAKYLGQLTTRLYIVLLIIGLAILILYSVVKPPLKTETIEKPSFDVYERLIQDYKDTLRCPCTFISSTYDQYITMKPKFHQICTSSFVSNKWRHIRDPSIYTKKDYRLFLSSHLQFLTGLCNQSIQSVDASVYQFLSSLFITPELLSKVDFNKRIDLRIEQSKESAPRMFTHLLRLLRDTNHGNAIISGFGTNFEYIDPFYSASSYIVDIKAINYDGCSCGLYVNCTIQATLVDGYYSSENVAIMGLKMGCTPTESFLASNLACFYNSSCIKLIYDSTNYDEHSNDVIVTDNSILPSTALPSFQTTKKSKVSAKNTSSRRCQKPKNGQHLCFCGKNKTEFDRLKGERCVLGKIVQPSAQSKPAALRLTTKPIHQSARDDNEKLLGCSGLIFKPSTDEDRKAYVPLRNVSVEAWIDSFAADVTLTQVFFNQEENNIEAIYVFPIEENAAVYSFTAQIDDRTIIATLKEKKVAEEEYDSAIKQGQTAVLMRQSKKTLDTFTINIGALPPGKECRVKIQYVTELDLIDGSSIRFVVPTTIAPRYNPSLGHLQSPDNTNSEYVQKTPYSMWFQAHVLRNEQYKITQVANLSHAVNVSMSPKSIDVSLQGIALDRDIILDIDLPNNRPMTHVSIEQYNDTSNHAILLAFTPSLSDLMKVSSDNNEANTEFIFIVDCSGSMSEGSRIGLAKEALLLFIRSLPVGSHFNIIRFGSRFDILFKDEVLTTVYNEETAKKAEVLTNSISADFGGTELLEPLKYLKDHPPISNRSRQIFLLTDGEISNTDEVIELCRSMSSSTRIFSFGLGDSASRSLVKGLARTTNGYFIFIPPNAKVDTYVGSQFGRALQPSLVNARLEWHGLSTNGSQAPKTIPPIYVDDRVLVYQLLEGNELKGHNISVDLMIGEQKINSIQLNSNIVQKKDTIRRLAAKALIQELQHENYNVQQQQQNKYYSNEDSSTENNSTEDNSSKNNSTLEQRITNLSLNHQILSPYTAFVGVETTSPKNNNTYSKVRHIPIQISNDVKQLLNFQPSYQSSRYSALAPRPSAKWRSSSYNDRGNYQSFQFGLAGPPGPSSMSGYISYNRIAFTTTSISTTTSSLLSTDPVRWLVNQQLFSGAWLLNDKEIKMLTKGKTLSTFTSTITQNRDALSTALAVAVLETKYADQKNLWNAVVAKGRKQLENFGVKNDQIDILINDMKKKL</sequence>
<accession>A0A818IEM2</accession>
<dbReference type="InterPro" id="IPR002035">
    <property type="entry name" value="VWF_A"/>
</dbReference>
<keyword evidence="2" id="KW-1133">Transmembrane helix</keyword>
<evidence type="ECO:0000313" key="6">
    <source>
        <dbReference type="Proteomes" id="UP000663868"/>
    </source>
</evidence>
<feature type="transmembrane region" description="Helical" evidence="2">
    <location>
        <begin position="12"/>
        <end position="31"/>
    </location>
</feature>
<evidence type="ECO:0000256" key="1">
    <source>
        <dbReference type="SAM" id="MobiDB-lite"/>
    </source>
</evidence>
<dbReference type="AlphaFoldDB" id="A0A818IEM2"/>
<dbReference type="SMART" id="SM00609">
    <property type="entry name" value="VIT"/>
    <property type="match status" value="1"/>
</dbReference>
<dbReference type="SMART" id="SM00327">
    <property type="entry name" value="VWA"/>
    <property type="match status" value="1"/>
</dbReference>
<feature type="domain" description="VIT" evidence="4">
    <location>
        <begin position="390"/>
        <end position="520"/>
    </location>
</feature>
<comment type="caution">
    <text evidence="5">The sequence shown here is derived from an EMBL/GenBank/DDBJ whole genome shotgun (WGS) entry which is preliminary data.</text>
</comment>
<reference evidence="5" key="1">
    <citation type="submission" date="2021-02" db="EMBL/GenBank/DDBJ databases">
        <authorList>
            <person name="Nowell W R."/>
        </authorList>
    </citation>
    <scope>NUCLEOTIDE SEQUENCE</scope>
</reference>
<dbReference type="PROSITE" id="PS51468">
    <property type="entry name" value="VIT"/>
    <property type="match status" value="1"/>
</dbReference>
<evidence type="ECO:0000313" key="5">
    <source>
        <dbReference type="EMBL" id="CAF3519734.1"/>
    </source>
</evidence>
<protein>
    <submittedName>
        <fullName evidence="5">Uncharacterized protein</fullName>
    </submittedName>
</protein>
<dbReference type="PANTHER" id="PTHR45737">
    <property type="entry name" value="VON WILLEBRAND FACTOR A DOMAIN-CONTAINING PROTEIN 5A"/>
    <property type="match status" value="1"/>
</dbReference>
<organism evidence="5 6">
    <name type="scientific">Adineta steineri</name>
    <dbReference type="NCBI Taxonomy" id="433720"/>
    <lineage>
        <taxon>Eukaryota</taxon>
        <taxon>Metazoa</taxon>
        <taxon>Spiralia</taxon>
        <taxon>Gnathifera</taxon>
        <taxon>Rotifera</taxon>
        <taxon>Eurotatoria</taxon>
        <taxon>Bdelloidea</taxon>
        <taxon>Adinetida</taxon>
        <taxon>Adinetidae</taxon>
        <taxon>Adineta</taxon>
    </lineage>
</organism>
<dbReference type="PANTHER" id="PTHR45737:SF6">
    <property type="entry name" value="VON WILLEBRAND FACTOR A DOMAIN-CONTAINING PROTEIN 5A"/>
    <property type="match status" value="1"/>
</dbReference>
<dbReference type="PROSITE" id="PS50234">
    <property type="entry name" value="VWFA"/>
    <property type="match status" value="1"/>
</dbReference>
<keyword evidence="2" id="KW-0472">Membrane</keyword>
<dbReference type="Pfam" id="PF13768">
    <property type="entry name" value="VWA_3"/>
    <property type="match status" value="1"/>
</dbReference>
<dbReference type="EMBL" id="CAJOBB010000029">
    <property type="protein sequence ID" value="CAF3519734.1"/>
    <property type="molecule type" value="Genomic_DNA"/>
</dbReference>
<dbReference type="InterPro" id="IPR013694">
    <property type="entry name" value="VIT"/>
</dbReference>